<keyword evidence="3" id="KW-1185">Reference proteome</keyword>
<reference evidence="2 3" key="1">
    <citation type="submission" date="2016-11" db="EMBL/GenBank/DDBJ databases">
        <title>The macronuclear genome of Stentor coeruleus: a giant cell with tiny introns.</title>
        <authorList>
            <person name="Slabodnick M."/>
            <person name="Ruby J.G."/>
            <person name="Reiff S.B."/>
            <person name="Swart E.C."/>
            <person name="Gosai S."/>
            <person name="Prabakaran S."/>
            <person name="Witkowska E."/>
            <person name="Larue G.E."/>
            <person name="Fisher S."/>
            <person name="Freeman R.M."/>
            <person name="Gunawardena J."/>
            <person name="Chu W."/>
            <person name="Stover N.A."/>
            <person name="Gregory B.D."/>
            <person name="Nowacki M."/>
            <person name="Derisi J."/>
            <person name="Roy S.W."/>
            <person name="Marshall W.F."/>
            <person name="Sood P."/>
        </authorList>
    </citation>
    <scope>NUCLEOTIDE SEQUENCE [LARGE SCALE GENOMIC DNA]</scope>
    <source>
        <strain evidence="2">WM001</strain>
    </source>
</reference>
<dbReference type="EMBL" id="MPUH01000386">
    <property type="protein sequence ID" value="OMJ81275.1"/>
    <property type="molecule type" value="Genomic_DNA"/>
</dbReference>
<evidence type="ECO:0000256" key="1">
    <source>
        <dbReference type="SAM" id="SignalP"/>
    </source>
</evidence>
<organism evidence="2 3">
    <name type="scientific">Stentor coeruleus</name>
    <dbReference type="NCBI Taxonomy" id="5963"/>
    <lineage>
        <taxon>Eukaryota</taxon>
        <taxon>Sar</taxon>
        <taxon>Alveolata</taxon>
        <taxon>Ciliophora</taxon>
        <taxon>Postciliodesmatophora</taxon>
        <taxon>Heterotrichea</taxon>
        <taxon>Heterotrichida</taxon>
        <taxon>Stentoridae</taxon>
        <taxon>Stentor</taxon>
    </lineage>
</organism>
<dbReference type="Proteomes" id="UP000187209">
    <property type="component" value="Unassembled WGS sequence"/>
</dbReference>
<gene>
    <name evidence="2" type="ORF">SteCoe_18267</name>
</gene>
<dbReference type="PROSITE" id="PS00018">
    <property type="entry name" value="EF_HAND_1"/>
    <property type="match status" value="1"/>
</dbReference>
<feature type="signal peptide" evidence="1">
    <location>
        <begin position="1"/>
        <end position="16"/>
    </location>
</feature>
<dbReference type="OrthoDB" id="321517at2759"/>
<evidence type="ECO:0008006" key="4">
    <source>
        <dbReference type="Google" id="ProtNLM"/>
    </source>
</evidence>
<evidence type="ECO:0000313" key="3">
    <source>
        <dbReference type="Proteomes" id="UP000187209"/>
    </source>
</evidence>
<keyword evidence="1" id="KW-0732">Signal</keyword>
<accession>A0A1R2BXE9</accession>
<sequence>MKVLLLIAILLGTVISRSEVFKSQFLSLKLQDDRNGDGKITYDEVDPPAGHGLPEFSIPVEDMTAAQLEKEINDWKMSEASAEDEFYSQTEGAISQAMADIKACEEIPNPQERQACIDEAQDTIDGINDMISDLQTEHAIEEEVFDAAMDEELEIKRAREAAALLIN</sequence>
<proteinExistence type="predicted"/>
<dbReference type="AlphaFoldDB" id="A0A1R2BXE9"/>
<dbReference type="InterPro" id="IPR018247">
    <property type="entry name" value="EF_Hand_1_Ca_BS"/>
</dbReference>
<evidence type="ECO:0000313" key="2">
    <source>
        <dbReference type="EMBL" id="OMJ81275.1"/>
    </source>
</evidence>
<feature type="chain" id="PRO_5012638972" description="EF-hand domain-containing protein" evidence="1">
    <location>
        <begin position="17"/>
        <end position="167"/>
    </location>
</feature>
<protein>
    <recommendedName>
        <fullName evidence="4">EF-hand domain-containing protein</fullName>
    </recommendedName>
</protein>
<name>A0A1R2BXE9_9CILI</name>
<comment type="caution">
    <text evidence="2">The sequence shown here is derived from an EMBL/GenBank/DDBJ whole genome shotgun (WGS) entry which is preliminary data.</text>
</comment>